<dbReference type="InterPro" id="IPR000740">
    <property type="entry name" value="GrpE"/>
</dbReference>
<dbReference type="EMBL" id="AP023355">
    <property type="protein sequence ID" value="BCJ32933.1"/>
    <property type="molecule type" value="Genomic_DNA"/>
</dbReference>
<evidence type="ECO:0000313" key="2">
    <source>
        <dbReference type="EMBL" id="BCJ32933.1"/>
    </source>
</evidence>
<name>A0A7R7HV73_9ACTN</name>
<gene>
    <name evidence="2" type="ORF">Athai_04360</name>
</gene>
<evidence type="ECO:0000256" key="1">
    <source>
        <dbReference type="ARBA" id="ARBA00023186"/>
    </source>
</evidence>
<dbReference type="Proteomes" id="UP000611640">
    <property type="component" value="Chromosome"/>
</dbReference>
<dbReference type="InterPro" id="IPR009012">
    <property type="entry name" value="GrpE_head"/>
</dbReference>
<dbReference type="GO" id="GO:0006457">
    <property type="term" value="P:protein folding"/>
    <property type="evidence" value="ECO:0007669"/>
    <property type="project" value="InterPro"/>
</dbReference>
<dbReference type="GO" id="GO:0000774">
    <property type="term" value="F:adenyl-nucleotide exchange factor activity"/>
    <property type="evidence" value="ECO:0007669"/>
    <property type="project" value="InterPro"/>
</dbReference>
<accession>A0A7R7HV73</accession>
<dbReference type="KEGG" id="atl:Athai_04360"/>
<dbReference type="RefSeq" id="WP_203959909.1">
    <property type="nucleotide sequence ID" value="NZ_AP023355.1"/>
</dbReference>
<evidence type="ECO:0008006" key="4">
    <source>
        <dbReference type="Google" id="ProtNLM"/>
    </source>
</evidence>
<keyword evidence="1" id="KW-0143">Chaperone</keyword>
<sequence>MPDADETPSALGPLRAELVVIRAQLTALSHLPDRLAELHKAVAREQERAAFREEIIDRLHSENQQLRRSEVEATLEPVRAGLYRLYDYARRESDRWALAGKENPDQHDPQSDASLYAMFAGQVGALFAAFAEETIEVLGRTGVEPFDVAKGERYDMALHRPVDTVPVDDPAWDGLVVETVSSGFVRGEQIARRADVVVAQLTGR</sequence>
<dbReference type="SUPFAM" id="SSF51064">
    <property type="entry name" value="Head domain of nucleotide exchange factor GrpE"/>
    <property type="match status" value="1"/>
</dbReference>
<evidence type="ECO:0000313" key="3">
    <source>
        <dbReference type="Proteomes" id="UP000611640"/>
    </source>
</evidence>
<dbReference type="GO" id="GO:0051087">
    <property type="term" value="F:protein-folding chaperone binding"/>
    <property type="evidence" value="ECO:0007669"/>
    <property type="project" value="InterPro"/>
</dbReference>
<keyword evidence="3" id="KW-1185">Reference proteome</keyword>
<reference evidence="2 3" key="1">
    <citation type="submission" date="2020-08" db="EMBL/GenBank/DDBJ databases">
        <title>Whole genome shotgun sequence of Actinocatenispora thailandica NBRC 105041.</title>
        <authorList>
            <person name="Komaki H."/>
            <person name="Tamura T."/>
        </authorList>
    </citation>
    <scope>NUCLEOTIDE SEQUENCE [LARGE SCALE GENOMIC DNA]</scope>
    <source>
        <strain evidence="2 3">NBRC 105041</strain>
    </source>
</reference>
<proteinExistence type="predicted"/>
<organism evidence="2 3">
    <name type="scientific">Actinocatenispora thailandica</name>
    <dbReference type="NCBI Taxonomy" id="227318"/>
    <lineage>
        <taxon>Bacteria</taxon>
        <taxon>Bacillati</taxon>
        <taxon>Actinomycetota</taxon>
        <taxon>Actinomycetes</taxon>
        <taxon>Micromonosporales</taxon>
        <taxon>Micromonosporaceae</taxon>
        <taxon>Actinocatenispora</taxon>
    </lineage>
</organism>
<dbReference type="AlphaFoldDB" id="A0A7R7HV73"/>
<protein>
    <recommendedName>
        <fullName evidence="4">Nucleotide exchange factor GrpE</fullName>
    </recommendedName>
</protein>
<dbReference type="Gene3D" id="2.30.22.10">
    <property type="entry name" value="Head domain of nucleotide exchange factor GrpE"/>
    <property type="match status" value="1"/>
</dbReference>
<dbReference type="Pfam" id="PF01025">
    <property type="entry name" value="GrpE"/>
    <property type="match status" value="1"/>
</dbReference>
<dbReference type="GO" id="GO:0042803">
    <property type="term" value="F:protein homodimerization activity"/>
    <property type="evidence" value="ECO:0007669"/>
    <property type="project" value="InterPro"/>
</dbReference>